<protein>
    <submittedName>
        <fullName evidence="1">Uncharacterized protein</fullName>
    </submittedName>
</protein>
<sequence length="198" mass="21307">MGDWGWLFGYGLCLTIRAGLHGLGLALQILGPGAVGLDLFEIIAQKRAHLQRLANTNGALGEQGAVFAMQTWLPRPKGVALKALLAALAETGIHIRPSSFDAIAAPAPVDFHDQERLRAQLSDLVFIEIKTANQTRVKPGFAGFFFALTEGEIAAAEALGSRHRVALFNNQTGELLLTSVPEILGRSRSTNWQVSVQL</sequence>
<dbReference type="EMBL" id="CP023315">
    <property type="protein sequence ID" value="ATC30996.1"/>
    <property type="molecule type" value="Genomic_DNA"/>
</dbReference>
<dbReference type="Proteomes" id="UP000217311">
    <property type="component" value="Chromosome"/>
</dbReference>
<evidence type="ECO:0000313" key="2">
    <source>
        <dbReference type="Proteomes" id="UP000217311"/>
    </source>
</evidence>
<evidence type="ECO:0000313" key="1">
    <source>
        <dbReference type="EMBL" id="ATC30996.1"/>
    </source>
</evidence>
<organism evidence="1 2">
    <name type="scientific">Caulobacter vibrioides</name>
    <name type="common">Caulobacter crescentus</name>
    <dbReference type="NCBI Taxonomy" id="155892"/>
    <lineage>
        <taxon>Bacteria</taxon>
        <taxon>Pseudomonadati</taxon>
        <taxon>Pseudomonadota</taxon>
        <taxon>Alphaproteobacteria</taxon>
        <taxon>Caulobacterales</taxon>
        <taxon>Caulobacteraceae</taxon>
        <taxon>Caulobacter</taxon>
    </lineage>
</organism>
<gene>
    <name evidence="1" type="ORF">CA606_00775</name>
</gene>
<name>A0A290MFZ7_CAUVI</name>
<accession>A0A290MFZ7</accession>
<proteinExistence type="predicted"/>
<dbReference type="AlphaFoldDB" id="A0A290MFZ7"/>
<reference evidence="2" key="1">
    <citation type="submission" date="2017-09" db="EMBL/GenBank/DDBJ databases">
        <title>Genome evolution observed in wild isolates of Caulobacter crescentus.</title>
        <authorList>
            <person name="Ely B."/>
            <person name="Wilson K."/>
            <person name="Scott D."/>
        </authorList>
    </citation>
    <scope>NUCLEOTIDE SEQUENCE [LARGE SCALE GENOMIC DNA]</scope>
    <source>
        <strain evidence="2">CB13b1a</strain>
    </source>
</reference>